<feature type="domain" description="Enoyl reductase (ER)" evidence="2">
    <location>
        <begin position="10"/>
        <end position="307"/>
    </location>
</feature>
<dbReference type="InterPro" id="IPR036291">
    <property type="entry name" value="NAD(P)-bd_dom_sf"/>
</dbReference>
<sequence>MKAVYIEQYGSAEKLIVGEITKPKILPNQVLIKVHGAGVNPVDWMVREGFLQDSGEHKLPLILGWDVSGEIAQLGEEVKDINLGDAVFVYAPISGQGAYAEYIAVDGALVAAKPNSLNMLTAAAVPLAATTAWQALMQGCQLKSGDKILIHNASGGVGSFAVQLAKACGAYVIGTASAAKESYVRALGADEFIDYRSQRFEDTIEDVDAVLAAVGGNDILSRSLQVIRKGGHLISLLDDFDADIAQRQGVNFQRWWVMPNAKHLQQISQLIDSGKIQVNIDKIFSLEQVKQAHTLSESQRACGKIIINVAA</sequence>
<dbReference type="CDD" id="cd05289">
    <property type="entry name" value="MDR_like_2"/>
    <property type="match status" value="1"/>
</dbReference>
<gene>
    <name evidence="3" type="ORF">GAB14E_0961</name>
</gene>
<dbReference type="Gene3D" id="3.90.180.10">
    <property type="entry name" value="Medium-chain alcohol dehydrogenases, catalytic domain"/>
    <property type="match status" value="1"/>
</dbReference>
<reference evidence="3 4" key="1">
    <citation type="submission" date="2014-08" db="EMBL/GenBank/DDBJ databases">
        <title>Genomic and Phenotypic Diversity of Colwellia psychrerythraea strains from Disparate Marine Basins.</title>
        <authorList>
            <person name="Techtmann S.M."/>
            <person name="Stelling S.C."/>
            <person name="Utturkar S.M."/>
            <person name="Alshibli N."/>
            <person name="Harris A."/>
            <person name="Brown S.D."/>
            <person name="Hazen T.C."/>
        </authorList>
    </citation>
    <scope>NUCLEOTIDE SEQUENCE [LARGE SCALE GENOMIC DNA]</scope>
    <source>
        <strain evidence="3 4">GAB14E</strain>
    </source>
</reference>
<dbReference type="InterPro" id="IPR013154">
    <property type="entry name" value="ADH-like_N"/>
</dbReference>
<evidence type="ECO:0000259" key="2">
    <source>
        <dbReference type="SMART" id="SM00829"/>
    </source>
</evidence>
<protein>
    <submittedName>
        <fullName evidence="3">NADPH:quinone reductase</fullName>
        <ecNumber evidence="3">1.6.5.5</ecNumber>
    </submittedName>
</protein>
<dbReference type="EMBL" id="JQEC01000002">
    <property type="protein sequence ID" value="KGJ97372.1"/>
    <property type="molecule type" value="Genomic_DNA"/>
</dbReference>
<dbReference type="OrthoDB" id="9785812at2"/>
<dbReference type="InterPro" id="IPR002364">
    <property type="entry name" value="Quin_OxRdtase/zeta-crystal_CS"/>
</dbReference>
<organism evidence="3 4">
    <name type="scientific">Colwellia psychrerythraea</name>
    <name type="common">Vibrio psychroerythus</name>
    <dbReference type="NCBI Taxonomy" id="28229"/>
    <lineage>
        <taxon>Bacteria</taxon>
        <taxon>Pseudomonadati</taxon>
        <taxon>Pseudomonadota</taxon>
        <taxon>Gammaproteobacteria</taxon>
        <taxon>Alteromonadales</taxon>
        <taxon>Colwelliaceae</taxon>
        <taxon>Colwellia</taxon>
    </lineage>
</organism>
<dbReference type="Pfam" id="PF08240">
    <property type="entry name" value="ADH_N"/>
    <property type="match status" value="1"/>
</dbReference>
<comment type="caution">
    <text evidence="3">The sequence shown here is derived from an EMBL/GenBank/DDBJ whole genome shotgun (WGS) entry which is preliminary data.</text>
</comment>
<evidence type="ECO:0000313" key="3">
    <source>
        <dbReference type="EMBL" id="KGJ97372.1"/>
    </source>
</evidence>
<dbReference type="Pfam" id="PF13602">
    <property type="entry name" value="ADH_zinc_N_2"/>
    <property type="match status" value="1"/>
</dbReference>
<dbReference type="SMART" id="SM00829">
    <property type="entry name" value="PKS_ER"/>
    <property type="match status" value="1"/>
</dbReference>
<dbReference type="PATRIC" id="fig|28229.3.peg.113"/>
<accession>A0A099L5B0</accession>
<dbReference type="PROSITE" id="PS01162">
    <property type="entry name" value="QOR_ZETA_CRYSTAL"/>
    <property type="match status" value="1"/>
</dbReference>
<dbReference type="EC" id="1.6.5.5" evidence="3"/>
<dbReference type="RefSeq" id="WP_033080276.1">
    <property type="nucleotide sequence ID" value="NZ_JQEC01000002.1"/>
</dbReference>
<dbReference type="SUPFAM" id="SSF51735">
    <property type="entry name" value="NAD(P)-binding Rossmann-fold domains"/>
    <property type="match status" value="1"/>
</dbReference>
<proteinExistence type="predicted"/>
<dbReference type="GO" id="GO:0008270">
    <property type="term" value="F:zinc ion binding"/>
    <property type="evidence" value="ECO:0007669"/>
    <property type="project" value="InterPro"/>
</dbReference>
<dbReference type="InterPro" id="IPR050700">
    <property type="entry name" value="YIM1/Zinc_Alcohol_DH_Fams"/>
</dbReference>
<dbReference type="PANTHER" id="PTHR11695">
    <property type="entry name" value="ALCOHOL DEHYDROGENASE RELATED"/>
    <property type="match status" value="1"/>
</dbReference>
<dbReference type="GO" id="GO:0003960">
    <property type="term" value="F:quinone reductase (NADPH) activity"/>
    <property type="evidence" value="ECO:0007669"/>
    <property type="project" value="UniProtKB-EC"/>
</dbReference>
<dbReference type="InterPro" id="IPR020843">
    <property type="entry name" value="ER"/>
</dbReference>
<keyword evidence="1 3" id="KW-0560">Oxidoreductase</keyword>
<dbReference type="AlphaFoldDB" id="A0A099L5B0"/>
<evidence type="ECO:0000313" key="4">
    <source>
        <dbReference type="Proteomes" id="UP000029868"/>
    </source>
</evidence>
<dbReference type="InterPro" id="IPR011032">
    <property type="entry name" value="GroES-like_sf"/>
</dbReference>
<dbReference type="SUPFAM" id="SSF50129">
    <property type="entry name" value="GroES-like"/>
    <property type="match status" value="1"/>
</dbReference>
<dbReference type="Proteomes" id="UP000029868">
    <property type="component" value="Unassembled WGS sequence"/>
</dbReference>
<dbReference type="PANTHER" id="PTHR11695:SF294">
    <property type="entry name" value="RETICULON-4-INTERACTING PROTEIN 1, MITOCHONDRIAL"/>
    <property type="match status" value="1"/>
</dbReference>
<evidence type="ECO:0000256" key="1">
    <source>
        <dbReference type="ARBA" id="ARBA00023002"/>
    </source>
</evidence>
<name>A0A099L5B0_COLPS</name>
<dbReference type="Gene3D" id="3.40.50.720">
    <property type="entry name" value="NAD(P)-binding Rossmann-like Domain"/>
    <property type="match status" value="1"/>
</dbReference>